<protein>
    <submittedName>
        <fullName evidence="2">Uncharacterized protein</fullName>
    </submittedName>
</protein>
<gene>
    <name evidence="2" type="primary">LOC108076130</name>
</gene>
<name>A0ABM4GCS5_DROKI</name>
<dbReference type="RefSeq" id="XP_070140510.1">
    <property type="nucleotide sequence ID" value="XM_070284409.1"/>
</dbReference>
<dbReference type="Proteomes" id="UP001652661">
    <property type="component" value="Chromosome 2R"/>
</dbReference>
<accession>A0ABM4GCS5</accession>
<keyword evidence="1" id="KW-1185">Reference proteome</keyword>
<dbReference type="GeneID" id="108076130"/>
<evidence type="ECO:0000313" key="2">
    <source>
        <dbReference type="RefSeq" id="XP_070140510.1"/>
    </source>
</evidence>
<organism evidence="1 2">
    <name type="scientific">Drosophila kikkawai</name>
    <name type="common">Fruit fly</name>
    <dbReference type="NCBI Taxonomy" id="30033"/>
    <lineage>
        <taxon>Eukaryota</taxon>
        <taxon>Metazoa</taxon>
        <taxon>Ecdysozoa</taxon>
        <taxon>Arthropoda</taxon>
        <taxon>Hexapoda</taxon>
        <taxon>Insecta</taxon>
        <taxon>Pterygota</taxon>
        <taxon>Neoptera</taxon>
        <taxon>Endopterygota</taxon>
        <taxon>Diptera</taxon>
        <taxon>Brachycera</taxon>
        <taxon>Muscomorpha</taxon>
        <taxon>Ephydroidea</taxon>
        <taxon>Drosophilidae</taxon>
        <taxon>Drosophila</taxon>
        <taxon>Sophophora</taxon>
    </lineage>
</organism>
<proteinExistence type="predicted"/>
<evidence type="ECO:0000313" key="1">
    <source>
        <dbReference type="Proteomes" id="UP001652661"/>
    </source>
</evidence>
<sequence length="83" mass="9859">MSTKGRQKDTKRSPEVYRNLKVAMSESCPHCDSGPLIRKRYLTISRIKKLKMDFGALFCCRRYCPVGMYKIEYRCRKCNWRGN</sequence>
<reference evidence="1" key="1">
    <citation type="submission" date="2025-05" db="UniProtKB">
        <authorList>
            <consortium name="RefSeq"/>
        </authorList>
    </citation>
    <scope>NUCLEOTIDE SEQUENCE [LARGE SCALE GENOMIC DNA]</scope>
    <source>
        <strain evidence="1">14028-0561.14</strain>
    </source>
</reference>
<reference evidence="2" key="2">
    <citation type="submission" date="2025-08" db="UniProtKB">
        <authorList>
            <consortium name="RefSeq"/>
        </authorList>
    </citation>
    <scope>IDENTIFICATION</scope>
    <source>
        <strain evidence="2">14028-0561.14</strain>
        <tissue evidence="2">Whole fly</tissue>
    </source>
</reference>